<comment type="caution">
    <text evidence="1">The sequence shown here is derived from an EMBL/GenBank/DDBJ whole genome shotgun (WGS) entry which is preliminary data.</text>
</comment>
<organism evidence="1">
    <name type="scientific">Planktothricoides sp. SpSt-374</name>
    <dbReference type="NCBI Taxonomy" id="2282167"/>
    <lineage>
        <taxon>Bacteria</taxon>
        <taxon>Bacillati</taxon>
        <taxon>Cyanobacteriota</taxon>
        <taxon>Cyanophyceae</taxon>
        <taxon>Oscillatoriophycideae</taxon>
        <taxon>Oscillatoriales</taxon>
        <taxon>Oscillatoriaceae</taxon>
        <taxon>Planktothricoides</taxon>
    </lineage>
</organism>
<sequence>MNHLKILVDFHNADKQGRLRLNCVGTIEDLSRQSVQLQPGHILIVYSEELEADGVVQYSEEENLWVAVIDWQRIREVEEMMPSNYSLPDRGMVSPRS</sequence>
<dbReference type="AlphaFoldDB" id="A0A7C3VG29"/>
<reference evidence="1" key="1">
    <citation type="journal article" date="2020" name="mSystems">
        <title>Genome- and Community-Level Interaction Insights into Carbon Utilization and Element Cycling Functions of Hydrothermarchaeota in Hydrothermal Sediment.</title>
        <authorList>
            <person name="Zhou Z."/>
            <person name="Liu Y."/>
            <person name="Xu W."/>
            <person name="Pan J."/>
            <person name="Luo Z.H."/>
            <person name="Li M."/>
        </authorList>
    </citation>
    <scope>NUCLEOTIDE SEQUENCE [LARGE SCALE GENOMIC DNA]</scope>
    <source>
        <strain evidence="1">SpSt-374</strain>
    </source>
</reference>
<name>A0A7C3VG29_9CYAN</name>
<gene>
    <name evidence="1" type="ORF">ENR15_07955</name>
</gene>
<proteinExistence type="predicted"/>
<dbReference type="EMBL" id="DSPX01000078">
    <property type="protein sequence ID" value="HGG00574.1"/>
    <property type="molecule type" value="Genomic_DNA"/>
</dbReference>
<evidence type="ECO:0000313" key="1">
    <source>
        <dbReference type="EMBL" id="HGG00574.1"/>
    </source>
</evidence>
<accession>A0A7C3VG29</accession>
<protein>
    <submittedName>
        <fullName evidence="1">Uncharacterized protein</fullName>
    </submittedName>
</protein>